<proteinExistence type="predicted"/>
<evidence type="ECO:0000256" key="1">
    <source>
        <dbReference type="ARBA" id="ARBA00004141"/>
    </source>
</evidence>
<keyword evidence="4 5" id="KW-0472">Membrane</keyword>
<feature type="transmembrane region" description="Helical" evidence="5">
    <location>
        <begin position="241"/>
        <end position="258"/>
    </location>
</feature>
<feature type="transmembrane region" description="Helical" evidence="5">
    <location>
        <begin position="171"/>
        <end position="189"/>
    </location>
</feature>
<evidence type="ECO:0000259" key="6">
    <source>
        <dbReference type="Pfam" id="PF04932"/>
    </source>
</evidence>
<dbReference type="Proteomes" id="UP000295008">
    <property type="component" value="Unassembled WGS sequence"/>
</dbReference>
<keyword evidence="2 5" id="KW-0812">Transmembrane</keyword>
<dbReference type="OrthoDB" id="9806320at2"/>
<name>A0A4R1RTW3_HYDET</name>
<feature type="transmembrane region" description="Helical" evidence="5">
    <location>
        <begin position="388"/>
        <end position="409"/>
    </location>
</feature>
<dbReference type="GO" id="GO:0016020">
    <property type="term" value="C:membrane"/>
    <property type="evidence" value="ECO:0007669"/>
    <property type="project" value="UniProtKB-SubCell"/>
</dbReference>
<feature type="transmembrane region" description="Helical" evidence="5">
    <location>
        <begin position="312"/>
        <end position="337"/>
    </location>
</feature>
<organism evidence="7 8">
    <name type="scientific">Hydrogenispora ethanolica</name>
    <dbReference type="NCBI Taxonomy" id="1082276"/>
    <lineage>
        <taxon>Bacteria</taxon>
        <taxon>Bacillati</taxon>
        <taxon>Bacillota</taxon>
        <taxon>Hydrogenispora</taxon>
    </lineage>
</organism>
<dbReference type="Pfam" id="PF04932">
    <property type="entry name" value="Wzy_C"/>
    <property type="match status" value="1"/>
</dbReference>
<dbReference type="EMBL" id="SLUN01000011">
    <property type="protein sequence ID" value="TCL69981.1"/>
    <property type="molecule type" value="Genomic_DNA"/>
</dbReference>
<keyword evidence="3 5" id="KW-1133">Transmembrane helix</keyword>
<dbReference type="PANTHER" id="PTHR37422:SF13">
    <property type="entry name" value="LIPOPOLYSACCHARIDE BIOSYNTHESIS PROTEIN PA4999-RELATED"/>
    <property type="match status" value="1"/>
</dbReference>
<keyword evidence="8" id="KW-1185">Reference proteome</keyword>
<accession>A0A4R1RTW3</accession>
<evidence type="ECO:0000313" key="8">
    <source>
        <dbReference type="Proteomes" id="UP000295008"/>
    </source>
</evidence>
<feature type="transmembrane region" description="Helical" evidence="5">
    <location>
        <begin position="421"/>
        <end position="438"/>
    </location>
</feature>
<dbReference type="AlphaFoldDB" id="A0A4R1RTW3"/>
<evidence type="ECO:0000256" key="2">
    <source>
        <dbReference type="ARBA" id="ARBA00022692"/>
    </source>
</evidence>
<dbReference type="InterPro" id="IPR051533">
    <property type="entry name" value="WaaL-like"/>
</dbReference>
<reference evidence="7 8" key="1">
    <citation type="submission" date="2019-03" db="EMBL/GenBank/DDBJ databases">
        <title>Genomic Encyclopedia of Type Strains, Phase IV (KMG-IV): sequencing the most valuable type-strain genomes for metagenomic binning, comparative biology and taxonomic classification.</title>
        <authorList>
            <person name="Goeker M."/>
        </authorList>
    </citation>
    <scope>NUCLEOTIDE SEQUENCE [LARGE SCALE GENOMIC DNA]</scope>
    <source>
        <strain evidence="7 8">LX-B</strain>
    </source>
</reference>
<dbReference type="GO" id="GO:0016874">
    <property type="term" value="F:ligase activity"/>
    <property type="evidence" value="ECO:0007669"/>
    <property type="project" value="UniProtKB-KW"/>
</dbReference>
<comment type="caution">
    <text evidence="7">The sequence shown here is derived from an EMBL/GenBank/DDBJ whole genome shotgun (WGS) entry which is preliminary data.</text>
</comment>
<evidence type="ECO:0000256" key="3">
    <source>
        <dbReference type="ARBA" id="ARBA00022989"/>
    </source>
</evidence>
<keyword evidence="7" id="KW-0436">Ligase</keyword>
<feature type="transmembrane region" description="Helical" evidence="5">
    <location>
        <begin position="270"/>
        <end position="300"/>
    </location>
</feature>
<feature type="transmembrane region" description="Helical" evidence="5">
    <location>
        <begin position="358"/>
        <end position="376"/>
    </location>
</feature>
<feature type="domain" description="O-antigen ligase-related" evidence="6">
    <location>
        <begin position="276"/>
        <end position="403"/>
    </location>
</feature>
<dbReference type="InterPro" id="IPR007016">
    <property type="entry name" value="O-antigen_ligase-rel_domated"/>
</dbReference>
<comment type="subcellular location">
    <subcellularLocation>
        <location evidence="1">Membrane</location>
        <topology evidence="1">Multi-pass membrane protein</topology>
    </subcellularLocation>
</comment>
<protein>
    <submittedName>
        <fullName evidence="7">O-antigen ligase</fullName>
    </submittedName>
</protein>
<evidence type="ECO:0000313" key="7">
    <source>
        <dbReference type="EMBL" id="TCL69981.1"/>
    </source>
</evidence>
<sequence length="468" mass="54076">MSLAVRQPVALVRRSWFGRGLEMIRHRVLQLADLWMDWFRKSRTYHDLRGWYSKTADFLEQSWHRSSIRRYSRRVGSIAADARKSLFSFHCSPWWRPFLEGWIILYLVFLPVLGAWYGLLPLLLLYCGVAIPEKRVNASSLFLFGLLLFAGTILTAAGFRQSWQRLLQLESWLLLAWFTGLAFTPRLLGKVMRWMAGSSPLWMIMGFQQYASGVRTAAGWLSPDQAALIPVRVYSVFGNPNLYALYLLLTLVFCFGLVRAERQRLSRLFWLAVGGMAAVSLYLTYSRGAWLIGGIILVLMSRKELRGGWLPVWGLLLLILLTFPAFRARLGSLLTLMDSSLHFRWRIWEGVVRAIPDTWLWGAGPGSFGVVYPWFMLPNSAAEHAHQWYLQIWLEHGIVVLLGLGWLLWERLRNFRRFSELLRTAALVLIVFLLYGCMESWDVHPLWGGYFWFLMGLTFACPQKTPPA</sequence>
<dbReference type="PANTHER" id="PTHR37422">
    <property type="entry name" value="TEICHURONIC ACID BIOSYNTHESIS PROTEIN TUAE"/>
    <property type="match status" value="1"/>
</dbReference>
<evidence type="ECO:0000256" key="5">
    <source>
        <dbReference type="SAM" id="Phobius"/>
    </source>
</evidence>
<evidence type="ECO:0000256" key="4">
    <source>
        <dbReference type="ARBA" id="ARBA00023136"/>
    </source>
</evidence>
<feature type="transmembrane region" description="Helical" evidence="5">
    <location>
        <begin position="103"/>
        <end position="129"/>
    </location>
</feature>
<feature type="transmembrane region" description="Helical" evidence="5">
    <location>
        <begin position="141"/>
        <end position="159"/>
    </location>
</feature>
<gene>
    <name evidence="7" type="ORF">EDC14_1011103</name>
</gene>